<dbReference type="Gene3D" id="2.40.50.100">
    <property type="match status" value="1"/>
</dbReference>
<evidence type="ECO:0000256" key="1">
    <source>
        <dbReference type="ARBA" id="ARBA00009477"/>
    </source>
</evidence>
<keyword evidence="5" id="KW-1185">Reference proteome</keyword>
<sequence length="388" mass="42521">MPKRLPRVLVIAFFLLFVGVVIQRLFVSNADKPEAAAVIAVEAAAVRQLDMNDYRYFNGTLRPNAQFLITPKVGGILLKLTVGVGDQVEKGQLIAELEDDEIAQEVIRIRAQLTVAKAQLSEATASAQVAERDFQRTKQLLDRKIASEAEYDGALTRVTASRARLSVAKAQLQQAQAALKAAELKLSYTKIYADWPDEDTTRVVGQRFVDEGALLRPSEPVVQVLAFQPIIAQMSVTERDYSRLTIGQPVTLTTAAYPDQEFTGVISRISPQFNEMSRQALLEVTIPNESGDLKPGMFGRARILFDQAPNAIAVSNDALVERQGKMGVFRVEQTEDGAIARFVPVETGLQDGDLTQIVSPPLQGQVVTLGLHLLDDGKGVEVSRVREP</sequence>
<evidence type="ECO:0000313" key="5">
    <source>
        <dbReference type="Proteomes" id="UP000297890"/>
    </source>
</evidence>
<evidence type="ECO:0000313" key="4">
    <source>
        <dbReference type="EMBL" id="TFZ83541.1"/>
    </source>
</evidence>
<dbReference type="InterPro" id="IPR058792">
    <property type="entry name" value="Beta-barrel_RND_2"/>
</dbReference>
<gene>
    <name evidence="4" type="ORF">E4680_03315</name>
</gene>
<dbReference type="InterPro" id="IPR006143">
    <property type="entry name" value="RND_pump_MFP"/>
</dbReference>
<dbReference type="InterPro" id="IPR058624">
    <property type="entry name" value="MdtA-like_HH"/>
</dbReference>
<dbReference type="RefSeq" id="WP_135280958.1">
    <property type="nucleotide sequence ID" value="NZ_SRIO01000003.1"/>
</dbReference>
<evidence type="ECO:0000259" key="3">
    <source>
        <dbReference type="Pfam" id="PF25954"/>
    </source>
</evidence>
<dbReference type="Pfam" id="PF25876">
    <property type="entry name" value="HH_MFP_RND"/>
    <property type="match status" value="1"/>
</dbReference>
<protein>
    <submittedName>
        <fullName evidence="4">Efflux RND transporter periplasmic adaptor subunit</fullName>
    </submittedName>
</protein>
<organism evidence="4 5">
    <name type="scientific">Candidatus Macondimonas diazotrophica</name>
    <dbReference type="NCBI Taxonomy" id="2305248"/>
    <lineage>
        <taxon>Bacteria</taxon>
        <taxon>Pseudomonadati</taxon>
        <taxon>Pseudomonadota</taxon>
        <taxon>Gammaproteobacteria</taxon>
        <taxon>Chromatiales</taxon>
        <taxon>Ectothiorhodospiraceae</taxon>
        <taxon>Candidatus Macondimonas</taxon>
    </lineage>
</organism>
<dbReference type="Gene3D" id="2.40.420.20">
    <property type="match status" value="1"/>
</dbReference>
<feature type="domain" description="Multidrug resistance protein MdtA-like alpha-helical hairpin" evidence="2">
    <location>
        <begin position="112"/>
        <end position="189"/>
    </location>
</feature>
<dbReference type="NCBIfam" id="TIGR01730">
    <property type="entry name" value="RND_mfp"/>
    <property type="match status" value="1"/>
</dbReference>
<dbReference type="Gene3D" id="1.10.287.470">
    <property type="entry name" value="Helix hairpin bin"/>
    <property type="match status" value="1"/>
</dbReference>
<dbReference type="OrthoDB" id="9800613at2"/>
<comment type="caution">
    <text evidence="4">The sequence shown here is derived from an EMBL/GenBank/DDBJ whole genome shotgun (WGS) entry which is preliminary data.</text>
</comment>
<dbReference type="PANTHER" id="PTHR30469">
    <property type="entry name" value="MULTIDRUG RESISTANCE PROTEIN MDTA"/>
    <property type="match status" value="1"/>
</dbReference>
<dbReference type="GO" id="GO:0015562">
    <property type="term" value="F:efflux transmembrane transporter activity"/>
    <property type="evidence" value="ECO:0007669"/>
    <property type="project" value="TreeGrafter"/>
</dbReference>
<evidence type="ECO:0000259" key="2">
    <source>
        <dbReference type="Pfam" id="PF25876"/>
    </source>
</evidence>
<dbReference type="Proteomes" id="UP000297890">
    <property type="component" value="Unassembled WGS sequence"/>
</dbReference>
<proteinExistence type="inferred from homology"/>
<dbReference type="Pfam" id="PF25954">
    <property type="entry name" value="Beta-barrel_RND_2"/>
    <property type="match status" value="1"/>
</dbReference>
<dbReference type="GO" id="GO:1990281">
    <property type="term" value="C:efflux pump complex"/>
    <property type="evidence" value="ECO:0007669"/>
    <property type="project" value="TreeGrafter"/>
</dbReference>
<comment type="similarity">
    <text evidence="1">Belongs to the membrane fusion protein (MFP) (TC 8.A.1) family.</text>
</comment>
<dbReference type="PANTHER" id="PTHR30469:SF15">
    <property type="entry name" value="HLYD FAMILY OF SECRETION PROTEINS"/>
    <property type="match status" value="1"/>
</dbReference>
<dbReference type="EMBL" id="SRIO01000003">
    <property type="protein sequence ID" value="TFZ83541.1"/>
    <property type="molecule type" value="Genomic_DNA"/>
</dbReference>
<feature type="domain" description="CusB-like beta-barrel" evidence="3">
    <location>
        <begin position="233"/>
        <end position="303"/>
    </location>
</feature>
<reference evidence="4 5" key="1">
    <citation type="journal article" date="2019" name="ISME J.">
        <title>Candidatus Macondimonas diazotrophica, a novel gammaproteobacterial genus dominating crude-oil-contaminated coastal sediments.</title>
        <authorList>
            <person name="Karthikeyan S."/>
            <person name="Konstantinidis K."/>
        </authorList>
    </citation>
    <scope>NUCLEOTIDE SEQUENCE [LARGE SCALE GENOMIC DNA]</scope>
    <source>
        <strain evidence="4 5">KTK01</strain>
    </source>
</reference>
<dbReference type="Gene3D" id="2.40.30.170">
    <property type="match status" value="1"/>
</dbReference>
<name>A0A4Z0FCF5_9GAMM</name>
<dbReference type="SUPFAM" id="SSF111369">
    <property type="entry name" value="HlyD-like secretion proteins"/>
    <property type="match status" value="1"/>
</dbReference>
<accession>A0A4Z0FCF5</accession>
<dbReference type="FunFam" id="2.40.30.170:FF:000010">
    <property type="entry name" value="Efflux RND transporter periplasmic adaptor subunit"/>
    <property type="match status" value="1"/>
</dbReference>
<dbReference type="AlphaFoldDB" id="A0A4Z0FCF5"/>